<dbReference type="InterPro" id="IPR057253">
    <property type="entry name" value="CoiA-like_N"/>
</dbReference>
<proteinExistence type="predicted"/>
<evidence type="ECO:0000313" key="3">
    <source>
        <dbReference type="Proteomes" id="UP000529861"/>
    </source>
</evidence>
<name>A0A7Y2L5X6_9THEO</name>
<protein>
    <recommendedName>
        <fullName evidence="1">Competence protein CoiA-like N-terminal domain-containing protein</fullName>
    </recommendedName>
</protein>
<evidence type="ECO:0000259" key="1">
    <source>
        <dbReference type="Pfam" id="PF25164"/>
    </source>
</evidence>
<dbReference type="RefSeq" id="WP_170270601.1">
    <property type="nucleotide sequence ID" value="NZ_JABEQB010000008.1"/>
</dbReference>
<organism evidence="2 3">
    <name type="scientific">Caldanaerobacter subterraneus</name>
    <dbReference type="NCBI Taxonomy" id="911092"/>
    <lineage>
        <taxon>Bacteria</taxon>
        <taxon>Bacillati</taxon>
        <taxon>Bacillota</taxon>
        <taxon>Clostridia</taxon>
        <taxon>Thermoanaerobacterales</taxon>
        <taxon>Thermoanaerobacteraceae</taxon>
        <taxon>Caldanaerobacter</taxon>
    </lineage>
</organism>
<accession>A0A7Y2L5X6</accession>
<reference evidence="2 3" key="1">
    <citation type="submission" date="2020-04" db="EMBL/GenBank/DDBJ databases">
        <title>Draft genome sequence of Caldanaerobacter sunterraneus. strain 1523vc isolated from Griffin hot spring, Kamchatka, Russia.</title>
        <authorList>
            <person name="Toshchakov S.V."/>
            <person name="Podosokorskaya O.A."/>
            <person name="Kublanov I.V."/>
            <person name="Korzhenkov A."/>
            <person name="Patrushev M.V."/>
        </authorList>
    </citation>
    <scope>NUCLEOTIDE SEQUENCE [LARGE SCALE GENOMIC DNA]</scope>
    <source>
        <strain evidence="2 3">1523vc</strain>
    </source>
</reference>
<sequence>MLIPYAVDQEGNLYNAKEAGKEKQYYCPSCGEKVVLRKGKVRTAHFAHKANAKCSEETVIHKTAKLLIQQVIQSWKKENKKAPVIIVKCPICYNPSEVRIVEQIRIEDALLEYRLPEGYIADVALIANNKIKMVIEIKVTHSVEQEKQERINIPFVELDGYEVINNPFVWKPLKYKLPFFVCDNCKDAYKKFLRKAKTIAQKTRVKIPTEYYLYGITTCWKCKREILVFTWAGHTSLDKRAPKKKPIPSTIQYRYSKTAKQKYWANVCPYCGAIQGDWFLYDEPDNPFIDCNLVDDSSFNYKKNMLRIAAHAKEMGML</sequence>
<dbReference type="EMBL" id="JABEQB010000008">
    <property type="protein sequence ID" value="NNG66404.1"/>
    <property type="molecule type" value="Genomic_DNA"/>
</dbReference>
<dbReference type="Proteomes" id="UP000529861">
    <property type="component" value="Unassembled WGS sequence"/>
</dbReference>
<comment type="caution">
    <text evidence="2">The sequence shown here is derived from an EMBL/GenBank/DDBJ whole genome shotgun (WGS) entry which is preliminary data.</text>
</comment>
<gene>
    <name evidence="2" type="ORF">HKI81_04015</name>
</gene>
<evidence type="ECO:0000313" key="2">
    <source>
        <dbReference type="EMBL" id="NNG66404.1"/>
    </source>
</evidence>
<feature type="domain" description="Competence protein CoiA-like N-terminal" evidence="1">
    <location>
        <begin position="18"/>
        <end position="55"/>
    </location>
</feature>
<dbReference type="Pfam" id="PF25164">
    <property type="entry name" value="CoiA_N"/>
    <property type="match status" value="1"/>
</dbReference>
<dbReference type="AlphaFoldDB" id="A0A7Y2L5X6"/>